<reference evidence="6 7" key="1">
    <citation type="submission" date="2015-06" db="EMBL/GenBank/DDBJ databases">
        <authorList>
            <person name="Wibberg Daniel"/>
        </authorList>
    </citation>
    <scope>NUCLEOTIDE SEQUENCE [LARGE SCALE GENOMIC DNA]</scope>
    <source>
        <strain evidence="6 7">T3/55T</strain>
    </source>
</reference>
<dbReference type="AlphaFoldDB" id="A0A0H5SEX8"/>
<keyword evidence="1" id="KW-0813">Transport</keyword>
<dbReference type="PANTHER" id="PTHR42788:SF13">
    <property type="entry name" value="ALIPHATIC SULFONATES IMPORT ATP-BINDING PROTEIN SSUB"/>
    <property type="match status" value="1"/>
</dbReference>
<dbReference type="InterPro" id="IPR027417">
    <property type="entry name" value="P-loop_NTPase"/>
</dbReference>
<dbReference type="EC" id="7.6.2.9" evidence="4"/>
<keyword evidence="7" id="KW-1185">Reference proteome</keyword>
<sequence>MFISVSDASREYFFKDKGKTTALHKVNLEIEKGEFICLLGPSGCGKSTLLNLIAGFDKPTSGQVSINGEVVLKPSEDRITIFQNYGLLPWRNVLRNVELGLEAKKIPKKERRRIAEEYIELVGLSAYKNHYPAQLSGGMQQRVALARALAVDPDILLMDEPFGALDAMTRMSMQDEIERLWQEKKKTIIFVTHDIEEAVFLADWIVIMTPSPGRIKSIIKVPLARKRDRTGVDFFKIRDKVFAEFGLKDTVEPDYYL</sequence>
<protein>
    <recommendedName>
        <fullName evidence="4">ABC-type quaternary amine transporter</fullName>
        <ecNumber evidence="4">7.6.2.9</ecNumber>
    </recommendedName>
</protein>
<dbReference type="CDD" id="cd03293">
    <property type="entry name" value="ABC_NrtD_SsuB_transporters"/>
    <property type="match status" value="1"/>
</dbReference>
<evidence type="ECO:0000256" key="4">
    <source>
        <dbReference type="ARBA" id="ARBA00066388"/>
    </source>
</evidence>
<accession>A0A0H5SEX8</accession>
<evidence type="ECO:0000256" key="2">
    <source>
        <dbReference type="ARBA" id="ARBA00022741"/>
    </source>
</evidence>
<dbReference type="InterPro" id="IPR017871">
    <property type="entry name" value="ABC_transporter-like_CS"/>
</dbReference>
<name>A0A0H5SEX8_HERHM</name>
<dbReference type="RefSeq" id="WP_103202112.1">
    <property type="nucleotide sequence ID" value="NZ_CVTD020000010.1"/>
</dbReference>
<evidence type="ECO:0000256" key="1">
    <source>
        <dbReference type="ARBA" id="ARBA00022448"/>
    </source>
</evidence>
<dbReference type="Proteomes" id="UP000236497">
    <property type="component" value="Unassembled WGS sequence"/>
</dbReference>
<dbReference type="SUPFAM" id="SSF52540">
    <property type="entry name" value="P-loop containing nucleoside triphosphate hydrolases"/>
    <property type="match status" value="1"/>
</dbReference>
<dbReference type="EMBL" id="CVTD020000010">
    <property type="protein sequence ID" value="CRZ33984.1"/>
    <property type="molecule type" value="Genomic_DNA"/>
</dbReference>
<dbReference type="Gene3D" id="3.40.50.300">
    <property type="entry name" value="P-loop containing nucleotide triphosphate hydrolases"/>
    <property type="match status" value="1"/>
</dbReference>
<evidence type="ECO:0000259" key="5">
    <source>
        <dbReference type="PROSITE" id="PS50893"/>
    </source>
</evidence>
<dbReference type="GO" id="GO:0015418">
    <property type="term" value="F:ABC-type quaternary ammonium compound transporting activity"/>
    <property type="evidence" value="ECO:0007669"/>
    <property type="project" value="UniProtKB-EC"/>
</dbReference>
<evidence type="ECO:0000313" key="7">
    <source>
        <dbReference type="Proteomes" id="UP000236497"/>
    </source>
</evidence>
<dbReference type="InterPro" id="IPR003439">
    <property type="entry name" value="ABC_transporter-like_ATP-bd"/>
</dbReference>
<dbReference type="PROSITE" id="PS50893">
    <property type="entry name" value="ABC_TRANSPORTER_2"/>
    <property type="match status" value="1"/>
</dbReference>
<evidence type="ECO:0000313" key="6">
    <source>
        <dbReference type="EMBL" id="CRZ33984.1"/>
    </source>
</evidence>
<dbReference type="OrthoDB" id="9801958at2"/>
<evidence type="ECO:0000256" key="3">
    <source>
        <dbReference type="ARBA" id="ARBA00022840"/>
    </source>
</evidence>
<proteinExistence type="predicted"/>
<dbReference type="PANTHER" id="PTHR42788">
    <property type="entry name" value="TAURINE IMPORT ATP-BINDING PROTEIN-RELATED"/>
    <property type="match status" value="1"/>
</dbReference>
<dbReference type="Pfam" id="PF00005">
    <property type="entry name" value="ABC_tran"/>
    <property type="match status" value="1"/>
</dbReference>
<organism evidence="6 7">
    <name type="scientific">Herbinix hemicellulosilytica</name>
    <dbReference type="NCBI Taxonomy" id="1564487"/>
    <lineage>
        <taxon>Bacteria</taxon>
        <taxon>Bacillati</taxon>
        <taxon>Bacillota</taxon>
        <taxon>Clostridia</taxon>
        <taxon>Lachnospirales</taxon>
        <taxon>Lachnospiraceae</taxon>
        <taxon>Herbinix</taxon>
    </lineage>
</organism>
<gene>
    <name evidence="6" type="ORF">HHT355_0781</name>
</gene>
<dbReference type="FunFam" id="3.40.50.300:FF:000425">
    <property type="entry name" value="Probable ABC transporter, ATP-binding subunit"/>
    <property type="match status" value="1"/>
</dbReference>
<dbReference type="GO" id="GO:0016887">
    <property type="term" value="F:ATP hydrolysis activity"/>
    <property type="evidence" value="ECO:0007669"/>
    <property type="project" value="InterPro"/>
</dbReference>
<keyword evidence="3 6" id="KW-0067">ATP-binding</keyword>
<dbReference type="PROSITE" id="PS00211">
    <property type="entry name" value="ABC_TRANSPORTER_1"/>
    <property type="match status" value="1"/>
</dbReference>
<feature type="domain" description="ABC transporter" evidence="5">
    <location>
        <begin position="3"/>
        <end position="235"/>
    </location>
</feature>
<dbReference type="InterPro" id="IPR050166">
    <property type="entry name" value="ABC_transporter_ATP-bind"/>
</dbReference>
<keyword evidence="2" id="KW-0547">Nucleotide-binding</keyword>
<dbReference type="InterPro" id="IPR003593">
    <property type="entry name" value="AAA+_ATPase"/>
</dbReference>
<dbReference type="GO" id="GO:0005524">
    <property type="term" value="F:ATP binding"/>
    <property type="evidence" value="ECO:0007669"/>
    <property type="project" value="UniProtKB-KW"/>
</dbReference>
<dbReference type="SMART" id="SM00382">
    <property type="entry name" value="AAA"/>
    <property type="match status" value="1"/>
</dbReference>